<accession>A0A1I7YAP2</accession>
<sequence length="83" mass="9546">MIRSGPKDRRFLHFMKTSFVRAKNLYKEIKITLKEMLNLCSYQVRGGVGQQSGYVAKEGRKEARKTLIKSLQRPSVVAFLGQQ</sequence>
<organism evidence="1 2">
    <name type="scientific">Steinernema glaseri</name>
    <dbReference type="NCBI Taxonomy" id="37863"/>
    <lineage>
        <taxon>Eukaryota</taxon>
        <taxon>Metazoa</taxon>
        <taxon>Ecdysozoa</taxon>
        <taxon>Nematoda</taxon>
        <taxon>Chromadorea</taxon>
        <taxon>Rhabditida</taxon>
        <taxon>Tylenchina</taxon>
        <taxon>Panagrolaimomorpha</taxon>
        <taxon>Strongyloidoidea</taxon>
        <taxon>Steinernematidae</taxon>
        <taxon>Steinernema</taxon>
    </lineage>
</organism>
<proteinExistence type="predicted"/>
<dbReference type="AlphaFoldDB" id="A0A1I7YAP2"/>
<protein>
    <submittedName>
        <fullName evidence="2">Acyl-CoA_dh_1 domain-containing protein</fullName>
    </submittedName>
</protein>
<name>A0A1I7YAP2_9BILA</name>
<dbReference type="WBParaSite" id="L893_g14364.t1">
    <property type="protein sequence ID" value="L893_g14364.t1"/>
    <property type="gene ID" value="L893_g14364"/>
</dbReference>
<evidence type="ECO:0000313" key="1">
    <source>
        <dbReference type="Proteomes" id="UP000095287"/>
    </source>
</evidence>
<reference evidence="2" key="1">
    <citation type="submission" date="2016-11" db="UniProtKB">
        <authorList>
            <consortium name="WormBaseParasite"/>
        </authorList>
    </citation>
    <scope>IDENTIFICATION</scope>
</reference>
<evidence type="ECO:0000313" key="2">
    <source>
        <dbReference type="WBParaSite" id="L893_g14364.t1"/>
    </source>
</evidence>
<dbReference type="Proteomes" id="UP000095287">
    <property type="component" value="Unplaced"/>
</dbReference>
<keyword evidence="1" id="KW-1185">Reference proteome</keyword>